<dbReference type="EMBL" id="OZ020100">
    <property type="protein sequence ID" value="CAK9273224.1"/>
    <property type="molecule type" value="Genomic_DNA"/>
</dbReference>
<evidence type="ECO:0000313" key="2">
    <source>
        <dbReference type="EMBL" id="CAK9273224.1"/>
    </source>
</evidence>
<feature type="region of interest" description="Disordered" evidence="1">
    <location>
        <begin position="1"/>
        <end position="34"/>
    </location>
</feature>
<organism evidence="2 3">
    <name type="scientific">Sphagnum jensenii</name>
    <dbReference type="NCBI Taxonomy" id="128206"/>
    <lineage>
        <taxon>Eukaryota</taxon>
        <taxon>Viridiplantae</taxon>
        <taxon>Streptophyta</taxon>
        <taxon>Embryophyta</taxon>
        <taxon>Bryophyta</taxon>
        <taxon>Sphagnophytina</taxon>
        <taxon>Sphagnopsida</taxon>
        <taxon>Sphagnales</taxon>
        <taxon>Sphagnaceae</taxon>
        <taxon>Sphagnum</taxon>
    </lineage>
</organism>
<evidence type="ECO:0000313" key="3">
    <source>
        <dbReference type="Proteomes" id="UP001497444"/>
    </source>
</evidence>
<dbReference type="Proteomes" id="UP001497444">
    <property type="component" value="Chromosome 5"/>
</dbReference>
<keyword evidence="3" id="KW-1185">Reference proteome</keyword>
<accession>A0ABP0X3R2</accession>
<protein>
    <submittedName>
        <fullName evidence="2">Uncharacterized protein</fullName>
    </submittedName>
</protein>
<sequence>MGNISKITGGGTRPHEHQDQEEEEDETLWNSSKIERGGTLTHDIKTKKKGMELFGTIATGLKEDEHNLMNTKTKKRRKIEIFGVAV</sequence>
<evidence type="ECO:0000256" key="1">
    <source>
        <dbReference type="SAM" id="MobiDB-lite"/>
    </source>
</evidence>
<proteinExistence type="predicted"/>
<reference evidence="2" key="1">
    <citation type="submission" date="2024-02" db="EMBL/GenBank/DDBJ databases">
        <authorList>
            <consortium name="ELIXIR-Norway"/>
            <consortium name="Elixir Norway"/>
        </authorList>
    </citation>
    <scope>NUCLEOTIDE SEQUENCE</scope>
</reference>
<name>A0ABP0X3R2_9BRYO</name>
<gene>
    <name evidence="2" type="ORF">CSSPJE1EN1_LOCUS18702</name>
</gene>